<keyword evidence="3" id="KW-1185">Reference proteome</keyword>
<dbReference type="AlphaFoldDB" id="A0A418Y2B2"/>
<dbReference type="GO" id="GO:0006284">
    <property type="term" value="P:base-excision repair"/>
    <property type="evidence" value="ECO:0007669"/>
    <property type="project" value="InterPro"/>
</dbReference>
<dbReference type="InterPro" id="IPR011257">
    <property type="entry name" value="DNA_glycosylase"/>
</dbReference>
<sequence>MTATVVGSDGLCRCAWVTAAPDFQRYHDTEWGFPVKEDRHLFEKVCLEAFQCGLSWRTVLEKRENFRRAFCDFHIESVAAFGPVQIERMLTDSGLIRNRRKIEAAIHNARCARDMIKEEGSLAAFFWRFEEPTNAQPVTRTTSPRSQALSKALKSRGWKFVGPTTCYAFMQAMGLVNDHHPDCAVRGQVVSARRVFVKPD</sequence>
<keyword evidence="1" id="KW-0479">Metal-binding</keyword>
<evidence type="ECO:0000313" key="2">
    <source>
        <dbReference type="EMBL" id="RJG19678.1"/>
    </source>
</evidence>
<dbReference type="GO" id="GO:0046872">
    <property type="term" value="F:metal ion binding"/>
    <property type="evidence" value="ECO:0007669"/>
    <property type="project" value="UniProtKB-KW"/>
</dbReference>
<dbReference type="PANTHER" id="PTHR30037:SF4">
    <property type="entry name" value="DNA-3-METHYLADENINE GLYCOSYLASE I"/>
    <property type="match status" value="1"/>
</dbReference>
<dbReference type="EMBL" id="QYYA01000001">
    <property type="protein sequence ID" value="RJG19678.1"/>
    <property type="molecule type" value="Genomic_DNA"/>
</dbReference>
<dbReference type="Proteomes" id="UP000283734">
    <property type="component" value="Unassembled WGS sequence"/>
</dbReference>
<evidence type="ECO:0000256" key="1">
    <source>
        <dbReference type="PIRSR" id="PIRSR605019-1"/>
    </source>
</evidence>
<dbReference type="OrthoDB" id="9807664at2"/>
<dbReference type="SUPFAM" id="SSF48150">
    <property type="entry name" value="DNA-glycosylase"/>
    <property type="match status" value="1"/>
</dbReference>
<feature type="binding site" evidence="1">
    <location>
        <position position="183"/>
    </location>
    <ligand>
        <name>Zn(2+)</name>
        <dbReference type="ChEBI" id="CHEBI:29105"/>
    </ligand>
</feature>
<dbReference type="Gene3D" id="1.10.340.30">
    <property type="entry name" value="Hypothetical protein, domain 2"/>
    <property type="match status" value="1"/>
</dbReference>
<reference evidence="2 3" key="1">
    <citation type="submission" date="2018-09" db="EMBL/GenBank/DDBJ databases">
        <title>Alcanivorax profundi sp. nov., isolated from 1000 m-depth seawater of the Mariana Trench.</title>
        <authorList>
            <person name="Liu J."/>
        </authorList>
    </citation>
    <scope>NUCLEOTIDE SEQUENCE [LARGE SCALE GENOMIC DNA]</scope>
    <source>
        <strain evidence="2 3">MTEO17</strain>
    </source>
</reference>
<dbReference type="InterPro" id="IPR052891">
    <property type="entry name" value="DNA-3mA_glycosylase"/>
</dbReference>
<organism evidence="2 3">
    <name type="scientific">Alcanivorax profundi</name>
    <dbReference type="NCBI Taxonomy" id="2338368"/>
    <lineage>
        <taxon>Bacteria</taxon>
        <taxon>Pseudomonadati</taxon>
        <taxon>Pseudomonadota</taxon>
        <taxon>Gammaproteobacteria</taxon>
        <taxon>Oceanospirillales</taxon>
        <taxon>Alcanivoracaceae</taxon>
        <taxon>Alcanivorax</taxon>
    </lineage>
</organism>
<keyword evidence="1" id="KW-0862">Zinc</keyword>
<dbReference type="RefSeq" id="WP_022986216.1">
    <property type="nucleotide sequence ID" value="NZ_QYYA01000001.1"/>
</dbReference>
<comment type="caution">
    <text evidence="2">The sequence shown here is derived from an EMBL/GenBank/DDBJ whole genome shotgun (WGS) entry which is preliminary data.</text>
</comment>
<name>A0A418Y2B2_9GAMM</name>
<proteinExistence type="predicted"/>
<dbReference type="PANTHER" id="PTHR30037">
    <property type="entry name" value="DNA-3-METHYLADENINE GLYCOSYLASE 1"/>
    <property type="match status" value="1"/>
</dbReference>
<protein>
    <submittedName>
        <fullName evidence="2">DNA-3-methyladenine glycosylase I</fullName>
    </submittedName>
</protein>
<feature type="binding site" evidence="1">
    <location>
        <position position="179"/>
    </location>
    <ligand>
        <name>Zn(2+)</name>
        <dbReference type="ChEBI" id="CHEBI:29105"/>
    </ligand>
</feature>
<accession>A0A418Y2B2</accession>
<dbReference type="Pfam" id="PF03352">
    <property type="entry name" value="Adenine_glyco"/>
    <property type="match status" value="1"/>
</dbReference>
<feature type="binding site" evidence="1">
    <location>
        <position position="27"/>
    </location>
    <ligand>
        <name>Zn(2+)</name>
        <dbReference type="ChEBI" id="CHEBI:29105"/>
    </ligand>
</feature>
<evidence type="ECO:0000313" key="3">
    <source>
        <dbReference type="Proteomes" id="UP000283734"/>
    </source>
</evidence>
<dbReference type="InterPro" id="IPR005019">
    <property type="entry name" value="Adenine_glyco"/>
</dbReference>
<dbReference type="GO" id="GO:0008725">
    <property type="term" value="F:DNA-3-methyladenine glycosylase activity"/>
    <property type="evidence" value="ECO:0007669"/>
    <property type="project" value="InterPro"/>
</dbReference>
<gene>
    <name evidence="2" type="ORF">D4A39_02155</name>
</gene>
<feature type="binding site" evidence="1">
    <location>
        <position position="14"/>
    </location>
    <ligand>
        <name>Zn(2+)</name>
        <dbReference type="ChEBI" id="CHEBI:29105"/>
    </ligand>
</feature>